<dbReference type="PANTHER" id="PTHR35936">
    <property type="entry name" value="MEMBRANE-BOUND LYTIC MUREIN TRANSGLYCOSYLASE F"/>
    <property type="match status" value="1"/>
</dbReference>
<organism evidence="4 5">
    <name type="scientific">Parvibium lacunae</name>
    <dbReference type="NCBI Taxonomy" id="1888893"/>
    <lineage>
        <taxon>Bacteria</taxon>
        <taxon>Pseudomonadati</taxon>
        <taxon>Pseudomonadota</taxon>
        <taxon>Betaproteobacteria</taxon>
        <taxon>Burkholderiales</taxon>
        <taxon>Alcaligenaceae</taxon>
        <taxon>Parvibium</taxon>
    </lineage>
</organism>
<dbReference type="OrthoDB" id="8994218at2"/>
<accession>A0A368L8B7</accession>
<dbReference type="InterPro" id="IPR001638">
    <property type="entry name" value="Solute-binding_3/MltF_N"/>
</dbReference>
<sequence length="269" mass="30498">MLVLVTLLTGACWFSNSAWANSPDRLSRILQQKSLRVCIWPDYYSITFRNPRTGQLNGFDIDMAQQFAKDLGVELTFVNSSFAALMDNLVGDQCDIAMHGVAITEARLEKLSFSEPYLKSDFYAVTTKSHPTVTQWDDIDKPDVVVGIMGGTVMEPVMRKALRQAQIELIYAPKTREQELEAGRIDVFITDYPYSRKVLDNADWAALLGPSKPFFITNYAYAIAKVKTPGDQRWLNRINQFLLATKNDGRLLAIARRYKLERIAVSDKK</sequence>
<gene>
    <name evidence="4" type="ORF">DU000_01445</name>
</gene>
<evidence type="ECO:0000259" key="3">
    <source>
        <dbReference type="SMART" id="SM00062"/>
    </source>
</evidence>
<feature type="domain" description="Solute-binding protein family 3/N-terminal" evidence="3">
    <location>
        <begin position="34"/>
        <end position="262"/>
    </location>
</feature>
<evidence type="ECO:0000313" key="4">
    <source>
        <dbReference type="EMBL" id="RCS59905.1"/>
    </source>
</evidence>
<keyword evidence="1 2" id="KW-0732">Signal</keyword>
<dbReference type="Proteomes" id="UP000252357">
    <property type="component" value="Unassembled WGS sequence"/>
</dbReference>
<feature type="chain" id="PRO_5016696386" evidence="2">
    <location>
        <begin position="21"/>
        <end position="269"/>
    </location>
</feature>
<dbReference type="Gene3D" id="3.40.190.10">
    <property type="entry name" value="Periplasmic binding protein-like II"/>
    <property type="match status" value="2"/>
</dbReference>
<dbReference type="CDD" id="cd13530">
    <property type="entry name" value="PBP2_peptides_like"/>
    <property type="match status" value="1"/>
</dbReference>
<dbReference type="SMART" id="SM00062">
    <property type="entry name" value="PBPb"/>
    <property type="match status" value="1"/>
</dbReference>
<dbReference type="PANTHER" id="PTHR35936:SF17">
    <property type="entry name" value="ARGININE-BINDING EXTRACELLULAR PROTEIN ARTP"/>
    <property type="match status" value="1"/>
</dbReference>
<dbReference type="AlphaFoldDB" id="A0A368L8B7"/>
<feature type="signal peptide" evidence="2">
    <location>
        <begin position="1"/>
        <end position="20"/>
    </location>
</feature>
<dbReference type="SUPFAM" id="SSF53850">
    <property type="entry name" value="Periplasmic binding protein-like II"/>
    <property type="match status" value="1"/>
</dbReference>
<name>A0A368L8B7_9BURK</name>
<comment type="caution">
    <text evidence="4">The sequence shown here is derived from an EMBL/GenBank/DDBJ whole genome shotgun (WGS) entry which is preliminary data.</text>
</comment>
<reference evidence="4 5" key="1">
    <citation type="journal article" date="2018" name="Int. J. Syst. Evol. Microbiol.">
        <title>Parvibium lacunae gen. nov., sp. nov., a new member of the family Alcaligenaceae isolated from a freshwater pond.</title>
        <authorList>
            <person name="Chen W.M."/>
            <person name="Xie P.B."/>
            <person name="Hsu M.Y."/>
            <person name="Sheu S.Y."/>
        </authorList>
    </citation>
    <scope>NUCLEOTIDE SEQUENCE [LARGE SCALE GENOMIC DNA]</scope>
    <source>
        <strain evidence="4 5">KMB9</strain>
    </source>
</reference>
<protein>
    <submittedName>
        <fullName evidence="4">Amino acid ABC transporter substrate-binding protein</fullName>
    </submittedName>
</protein>
<keyword evidence="5" id="KW-1185">Reference proteome</keyword>
<proteinExistence type="predicted"/>
<evidence type="ECO:0000256" key="2">
    <source>
        <dbReference type="SAM" id="SignalP"/>
    </source>
</evidence>
<dbReference type="Pfam" id="PF00497">
    <property type="entry name" value="SBP_bac_3"/>
    <property type="match status" value="1"/>
</dbReference>
<evidence type="ECO:0000313" key="5">
    <source>
        <dbReference type="Proteomes" id="UP000252357"/>
    </source>
</evidence>
<dbReference type="EMBL" id="QPGB01000001">
    <property type="protein sequence ID" value="RCS59905.1"/>
    <property type="molecule type" value="Genomic_DNA"/>
</dbReference>
<evidence type="ECO:0000256" key="1">
    <source>
        <dbReference type="ARBA" id="ARBA00022729"/>
    </source>
</evidence>